<dbReference type="AlphaFoldDB" id="G7QE51"/>
<organism evidence="4 5">
    <name type="scientific">Solidesulfovibrio carbinoliphilus subsp. oakridgensis</name>
    <dbReference type="NCBI Taxonomy" id="694327"/>
    <lineage>
        <taxon>Bacteria</taxon>
        <taxon>Pseudomonadati</taxon>
        <taxon>Thermodesulfobacteriota</taxon>
        <taxon>Desulfovibrionia</taxon>
        <taxon>Desulfovibrionales</taxon>
        <taxon>Desulfovibrionaceae</taxon>
        <taxon>Solidesulfovibrio</taxon>
    </lineage>
</organism>
<dbReference type="InterPro" id="IPR001451">
    <property type="entry name" value="Hexapep"/>
</dbReference>
<dbReference type="OrthoDB" id="9782091at2"/>
<feature type="region of interest" description="Disordered" evidence="3">
    <location>
        <begin position="1"/>
        <end position="20"/>
    </location>
</feature>
<gene>
    <name evidence="4" type="ORF">DFW101_3661</name>
</gene>
<dbReference type="InterPro" id="IPR051159">
    <property type="entry name" value="Hexapeptide_acetyltransf"/>
</dbReference>
<dbReference type="SUPFAM" id="SSF51161">
    <property type="entry name" value="Trimeric LpxA-like enzymes"/>
    <property type="match status" value="1"/>
</dbReference>
<dbReference type="CDD" id="cd04647">
    <property type="entry name" value="LbH_MAT_like"/>
    <property type="match status" value="1"/>
</dbReference>
<proteinExistence type="inferred from homology"/>
<geneLocation type="plasmid" evidence="4 5">
    <name>pFW10101</name>
</geneLocation>
<evidence type="ECO:0000313" key="4">
    <source>
        <dbReference type="EMBL" id="EHJ45945.1"/>
    </source>
</evidence>
<dbReference type="GO" id="GO:0005829">
    <property type="term" value="C:cytosol"/>
    <property type="evidence" value="ECO:0007669"/>
    <property type="project" value="TreeGrafter"/>
</dbReference>
<dbReference type="RefSeq" id="WP_009182977.1">
    <property type="nucleotide sequence ID" value="NZ_CM001369.1"/>
</dbReference>
<keyword evidence="2 4" id="KW-0808">Transferase</keyword>
<dbReference type="PANTHER" id="PTHR23416">
    <property type="entry name" value="SIALIC ACID SYNTHASE-RELATED"/>
    <property type="match status" value="1"/>
</dbReference>
<dbReference type="HOGENOM" id="CLU_051638_7_0_7"/>
<comment type="similarity">
    <text evidence="1">Belongs to the transferase hexapeptide repeat family.</text>
</comment>
<dbReference type="Pfam" id="PF00132">
    <property type="entry name" value="Hexapep"/>
    <property type="match status" value="1"/>
</dbReference>
<evidence type="ECO:0000256" key="3">
    <source>
        <dbReference type="SAM" id="MobiDB-lite"/>
    </source>
</evidence>
<dbReference type="PANTHER" id="PTHR23416:SF23">
    <property type="entry name" value="ACETYLTRANSFERASE C18B11.09C-RELATED"/>
    <property type="match status" value="1"/>
</dbReference>
<dbReference type="GO" id="GO:0008374">
    <property type="term" value="F:O-acyltransferase activity"/>
    <property type="evidence" value="ECO:0007669"/>
    <property type="project" value="TreeGrafter"/>
</dbReference>
<sequence length="202" mass="19913">MREDLQPFDGPGPEAPTAGAACADMGLPPVVAGHPGVTSLGPGCRLAPSLSVWDRGGPAAAPAVVALGEAVVIGELVRIVVTSPDDFPQARVAVGNRVAIDVGCYLSGEGGLTLEDDVVVGPHVKILSAGHAIGTEHVAIVGNALTYGPVRIGRGARIGAGSIILPGRCVGAGAVVGPGSVVTRDVPPLARVAGNPARLVSA</sequence>
<evidence type="ECO:0000256" key="2">
    <source>
        <dbReference type="ARBA" id="ARBA00022679"/>
    </source>
</evidence>
<dbReference type="EMBL" id="CM001369">
    <property type="protein sequence ID" value="EHJ45945.1"/>
    <property type="molecule type" value="Genomic_DNA"/>
</dbReference>
<evidence type="ECO:0000313" key="5">
    <source>
        <dbReference type="Proteomes" id="UP000004662"/>
    </source>
</evidence>
<dbReference type="Gene3D" id="2.160.10.10">
    <property type="entry name" value="Hexapeptide repeat proteins"/>
    <property type="match status" value="1"/>
</dbReference>
<feature type="compositionally biased region" description="Low complexity" evidence="3">
    <location>
        <begin position="11"/>
        <end position="20"/>
    </location>
</feature>
<keyword evidence="4" id="KW-0614">Plasmid</keyword>
<dbReference type="InterPro" id="IPR011004">
    <property type="entry name" value="Trimer_LpxA-like_sf"/>
</dbReference>
<protein>
    <submittedName>
        <fullName evidence="4">Transferase hexapeptide repeat-containing protein</fullName>
    </submittedName>
</protein>
<dbReference type="eggNOG" id="COG0110">
    <property type="taxonomic scope" value="Bacteria"/>
</dbReference>
<evidence type="ECO:0000256" key="1">
    <source>
        <dbReference type="ARBA" id="ARBA00007274"/>
    </source>
</evidence>
<keyword evidence="5" id="KW-1185">Reference proteome</keyword>
<dbReference type="Proteomes" id="UP000004662">
    <property type="component" value="Plasmid pFW10101"/>
</dbReference>
<name>G7QE51_9BACT</name>
<accession>G7QE51</accession>
<reference evidence="5" key="1">
    <citation type="journal article" date="2015" name="Genome Announc.">
        <title>High-Quality Draft Genome Sequence of Desulfovibrio carbinoliphilus FW-101-2B, an Organic Acid-Oxidizing Sulfate-Reducing Bacterium Isolated from Uranium(VI)-Contaminated Groundwater.</title>
        <authorList>
            <person name="Ramsay B.D."/>
            <person name="Hwang C."/>
            <person name="Woo H.L."/>
            <person name="Carroll S.L."/>
            <person name="Lucas S."/>
            <person name="Han J."/>
            <person name="Lapidus A.L."/>
            <person name="Cheng J.F."/>
            <person name="Goodwin L.A."/>
            <person name="Pitluck S."/>
            <person name="Peters L."/>
            <person name="Chertkov O."/>
            <person name="Held B."/>
            <person name="Detter J.C."/>
            <person name="Han C.S."/>
            <person name="Tapia R."/>
            <person name="Land M.L."/>
            <person name="Hauser L.J."/>
            <person name="Kyrpides N.C."/>
            <person name="Ivanova N.N."/>
            <person name="Mikhailova N."/>
            <person name="Pagani I."/>
            <person name="Woyke T."/>
            <person name="Arkin A.P."/>
            <person name="Dehal P."/>
            <person name="Chivian D."/>
            <person name="Criddle C.S."/>
            <person name="Wu W."/>
            <person name="Chakraborty R."/>
            <person name="Hazen T.C."/>
            <person name="Fields M.W."/>
        </authorList>
    </citation>
    <scope>NUCLEOTIDE SEQUENCE [LARGE SCALE GENOMIC DNA]</scope>
    <source>
        <strain evidence="5">FW-101-2B</strain>
    </source>
</reference>